<dbReference type="EMBL" id="JACMRX010000004">
    <property type="protein sequence ID" value="KAF7991024.1"/>
    <property type="molecule type" value="Genomic_DNA"/>
</dbReference>
<evidence type="ECO:0000313" key="2">
    <source>
        <dbReference type="Proteomes" id="UP000639338"/>
    </source>
</evidence>
<sequence>MTSKRRRGYFSPEQERIRKPWNKEVALNRKNGRSCNSQFQGAIIAVFEYFQLEKEENGPIRSVNAVAKNVKLNVCKETLRKIIYGLGFKYVPRDGRTYLLKCPAIVEKRRKFLIEFRRALDEGKHIVTLDETWEFQYGTGKIRDWQDGKNDKEDVNVDSMTKEMLSEATETMAKKSPMFNVRRKLFTSSPSSSNKNELEEKQCDLNISTAASQSQSYLTCESQEVDNDLGFDQPIFFSEDISDVESDPVCVSQDTNLDLSLMEIMSQEGISFNSNDKSAGQPVDQTVSNESIQLLDLKPSFMALTYLSDSGDKEIKNSLKNKVTSSDLKRLNPNIWLNDKIVDAYFELIQNRDPLIQISKFPSGDKKRFPADRRNTQCTAIAAYAIVNLMQPGIKITEILLDQILIQGDQFYMKCKNINQVKYSQLQPEDLLCIPININGREMTLEIDQCGEGEYTENLEMNVLNAVNNSIDMYQQDTKQFGFLFIGNGRTLSFGRMLSTDSSFILFNSHNVDRFNQLPTAYGKEGKARLFKCFSTDALVKLILKGHAKTRMPWQIYRVQCI</sequence>
<proteinExistence type="predicted"/>
<dbReference type="Gene3D" id="3.90.70.120">
    <property type="match status" value="1"/>
</dbReference>
<name>A0A835CPU2_APHGI</name>
<dbReference type="Gene3D" id="1.10.418.20">
    <property type="match status" value="1"/>
</dbReference>
<keyword evidence="2" id="KW-1185">Reference proteome</keyword>
<dbReference type="Proteomes" id="UP000639338">
    <property type="component" value="Unassembled WGS sequence"/>
</dbReference>
<accession>A0A835CPU2</accession>
<dbReference type="OrthoDB" id="1939479at2759"/>
<organism evidence="1 2">
    <name type="scientific">Aphidius gifuensis</name>
    <name type="common">Parasitoid wasp</name>
    <dbReference type="NCBI Taxonomy" id="684658"/>
    <lineage>
        <taxon>Eukaryota</taxon>
        <taxon>Metazoa</taxon>
        <taxon>Ecdysozoa</taxon>
        <taxon>Arthropoda</taxon>
        <taxon>Hexapoda</taxon>
        <taxon>Insecta</taxon>
        <taxon>Pterygota</taxon>
        <taxon>Neoptera</taxon>
        <taxon>Endopterygota</taxon>
        <taxon>Hymenoptera</taxon>
        <taxon>Apocrita</taxon>
        <taxon>Ichneumonoidea</taxon>
        <taxon>Braconidae</taxon>
        <taxon>Aphidiinae</taxon>
        <taxon>Aphidius</taxon>
    </lineage>
</organism>
<evidence type="ECO:0000313" key="1">
    <source>
        <dbReference type="EMBL" id="KAF7991024.1"/>
    </source>
</evidence>
<comment type="caution">
    <text evidence="1">The sequence shown here is derived from an EMBL/GenBank/DDBJ whole genome shotgun (WGS) entry which is preliminary data.</text>
</comment>
<dbReference type="AlphaFoldDB" id="A0A835CPU2"/>
<protein>
    <submittedName>
        <fullName evidence="1">Uncharacterized protein</fullName>
    </submittedName>
</protein>
<gene>
    <name evidence="1" type="ORF">HCN44_000829</name>
</gene>
<reference evidence="1 2" key="1">
    <citation type="submission" date="2020-08" db="EMBL/GenBank/DDBJ databases">
        <title>Aphidius gifuensis genome sequencing and assembly.</title>
        <authorList>
            <person name="Du Z."/>
        </authorList>
    </citation>
    <scope>NUCLEOTIDE SEQUENCE [LARGE SCALE GENOMIC DNA]</scope>
    <source>
        <strain evidence="1">YNYX2018</strain>
        <tissue evidence="1">Adults</tissue>
    </source>
</reference>